<sequence>MTSSSSDAGSTDAVASARPCSLLDLPDELLSRVFKLVYAFESDKRRRGLAVTLQRIRICQRIYAIALPCWFEHVTFPEFRRTSGPSTDAFFGGLIEHSPHWSHVQSVNLRNVTDVPALTVGTLSAFPSLESLTVTSGEVIPLRLVRAVAKIKTLRHLTLEGGCTAQHLDLRASSVRRLSTVGNAALLRDGQASHLQELEVCAKDVRDYTMPWATLEVLRLPGNAQGYALVDGQGALRSSLEVATAGGTPLPLRVFELGVDPLPAAIEGYYAGQLSRTRSEQYALLYAVLKLAGPRHLKLSRNAHCPVAESNDSFPSVDTLEMDSSLALFQGENLEGLATFLSHFPSLARLVLRGFRFHDTHTSLVADFVTMPTTKFGVRWPAFAAFLVSLTHDSRVLDFEYCPPTGARWIRFMRHVAGEAFVPLPMWNLRHPDAHFCSPR</sequence>
<dbReference type="Proteomes" id="UP000311382">
    <property type="component" value="Unassembled WGS sequence"/>
</dbReference>
<name>A0A5C5FWZ9_9BASI</name>
<reference evidence="1 2" key="1">
    <citation type="submission" date="2019-03" db="EMBL/GenBank/DDBJ databases">
        <title>Rhodosporidium diobovatum UCD-FST 08-225 genome sequencing, assembly, and annotation.</title>
        <authorList>
            <person name="Fakankun I.U."/>
            <person name="Fristensky B."/>
            <person name="Levin D.B."/>
        </authorList>
    </citation>
    <scope>NUCLEOTIDE SEQUENCE [LARGE SCALE GENOMIC DNA]</scope>
    <source>
        <strain evidence="1 2">UCD-FST 08-225</strain>
    </source>
</reference>
<evidence type="ECO:0000313" key="1">
    <source>
        <dbReference type="EMBL" id="TNY20524.1"/>
    </source>
</evidence>
<accession>A0A5C5FWZ9</accession>
<dbReference type="EMBL" id="SOZI01000064">
    <property type="protein sequence ID" value="TNY20524.1"/>
    <property type="molecule type" value="Genomic_DNA"/>
</dbReference>
<dbReference type="OrthoDB" id="2524470at2759"/>
<dbReference type="AlphaFoldDB" id="A0A5C5FWZ9"/>
<dbReference type="SUPFAM" id="SSF52047">
    <property type="entry name" value="RNI-like"/>
    <property type="match status" value="1"/>
</dbReference>
<comment type="caution">
    <text evidence="1">The sequence shown here is derived from an EMBL/GenBank/DDBJ whole genome shotgun (WGS) entry which is preliminary data.</text>
</comment>
<organism evidence="1 2">
    <name type="scientific">Rhodotorula diobovata</name>
    <dbReference type="NCBI Taxonomy" id="5288"/>
    <lineage>
        <taxon>Eukaryota</taxon>
        <taxon>Fungi</taxon>
        <taxon>Dikarya</taxon>
        <taxon>Basidiomycota</taxon>
        <taxon>Pucciniomycotina</taxon>
        <taxon>Microbotryomycetes</taxon>
        <taxon>Sporidiobolales</taxon>
        <taxon>Sporidiobolaceae</taxon>
        <taxon>Rhodotorula</taxon>
    </lineage>
</organism>
<evidence type="ECO:0000313" key="2">
    <source>
        <dbReference type="Proteomes" id="UP000311382"/>
    </source>
</evidence>
<keyword evidence="2" id="KW-1185">Reference proteome</keyword>
<evidence type="ECO:0008006" key="3">
    <source>
        <dbReference type="Google" id="ProtNLM"/>
    </source>
</evidence>
<proteinExistence type="predicted"/>
<gene>
    <name evidence="1" type="ORF">DMC30DRAFT_247288</name>
</gene>
<protein>
    <recommendedName>
        <fullName evidence="3">Proteophosphoglycan ppg4</fullName>
    </recommendedName>
</protein>